<evidence type="ECO:0008006" key="3">
    <source>
        <dbReference type="Google" id="ProtNLM"/>
    </source>
</evidence>
<reference evidence="1" key="1">
    <citation type="journal article" date="2022" name="bioRxiv">
        <title>Sequencing and chromosome-scale assembly of the giantPleurodeles waltlgenome.</title>
        <authorList>
            <person name="Brown T."/>
            <person name="Elewa A."/>
            <person name="Iarovenko S."/>
            <person name="Subramanian E."/>
            <person name="Araus A.J."/>
            <person name="Petzold A."/>
            <person name="Susuki M."/>
            <person name="Suzuki K.-i.T."/>
            <person name="Hayashi T."/>
            <person name="Toyoda A."/>
            <person name="Oliveira C."/>
            <person name="Osipova E."/>
            <person name="Leigh N.D."/>
            <person name="Simon A."/>
            <person name="Yun M.H."/>
        </authorList>
    </citation>
    <scope>NUCLEOTIDE SEQUENCE</scope>
    <source>
        <strain evidence="1">20211129_DDA</strain>
        <tissue evidence="1">Liver</tissue>
    </source>
</reference>
<accession>A0AAV7QVM1</accession>
<proteinExistence type="predicted"/>
<keyword evidence="2" id="KW-1185">Reference proteome</keyword>
<protein>
    <recommendedName>
        <fullName evidence="3">LysR family transcriptional regulator</fullName>
    </recommendedName>
</protein>
<name>A0AAV7QVM1_PLEWA</name>
<gene>
    <name evidence="1" type="ORF">NDU88_010880</name>
</gene>
<feature type="non-terminal residue" evidence="1">
    <location>
        <position position="64"/>
    </location>
</feature>
<dbReference type="EMBL" id="JANPWB010000010">
    <property type="protein sequence ID" value="KAJ1144582.1"/>
    <property type="molecule type" value="Genomic_DNA"/>
</dbReference>
<evidence type="ECO:0000313" key="1">
    <source>
        <dbReference type="EMBL" id="KAJ1144582.1"/>
    </source>
</evidence>
<feature type="non-terminal residue" evidence="1">
    <location>
        <position position="1"/>
    </location>
</feature>
<dbReference type="AlphaFoldDB" id="A0AAV7QVM1"/>
<dbReference type="Proteomes" id="UP001066276">
    <property type="component" value="Chromosome 6"/>
</dbReference>
<sequence>AQAAAAPTLWLPDYSTTLWIREGHCLQLSPRWTHIHQSTGEAFEDLLQGMARSTAEFILPEVQQ</sequence>
<evidence type="ECO:0000313" key="2">
    <source>
        <dbReference type="Proteomes" id="UP001066276"/>
    </source>
</evidence>
<organism evidence="1 2">
    <name type="scientific">Pleurodeles waltl</name>
    <name type="common">Iberian ribbed newt</name>
    <dbReference type="NCBI Taxonomy" id="8319"/>
    <lineage>
        <taxon>Eukaryota</taxon>
        <taxon>Metazoa</taxon>
        <taxon>Chordata</taxon>
        <taxon>Craniata</taxon>
        <taxon>Vertebrata</taxon>
        <taxon>Euteleostomi</taxon>
        <taxon>Amphibia</taxon>
        <taxon>Batrachia</taxon>
        <taxon>Caudata</taxon>
        <taxon>Salamandroidea</taxon>
        <taxon>Salamandridae</taxon>
        <taxon>Pleurodelinae</taxon>
        <taxon>Pleurodeles</taxon>
    </lineage>
</organism>
<comment type="caution">
    <text evidence="1">The sequence shown here is derived from an EMBL/GenBank/DDBJ whole genome shotgun (WGS) entry which is preliminary data.</text>
</comment>